<organism evidence="1 2">
    <name type="scientific">Rhodoblastus acidophilus</name>
    <name type="common">Rhodopseudomonas acidophila</name>
    <dbReference type="NCBI Taxonomy" id="1074"/>
    <lineage>
        <taxon>Bacteria</taxon>
        <taxon>Pseudomonadati</taxon>
        <taxon>Pseudomonadota</taxon>
        <taxon>Alphaproteobacteria</taxon>
        <taxon>Hyphomicrobiales</taxon>
        <taxon>Rhodoblastaceae</taxon>
        <taxon>Rhodoblastus</taxon>
    </lineage>
</organism>
<evidence type="ECO:0000313" key="2">
    <source>
        <dbReference type="Proteomes" id="UP000198418"/>
    </source>
</evidence>
<proteinExistence type="predicted"/>
<evidence type="ECO:0000313" key="1">
    <source>
        <dbReference type="EMBL" id="SNB82474.1"/>
    </source>
</evidence>
<gene>
    <name evidence="1" type="ORF">SAMN06265338_12023</name>
</gene>
<accession>A0A212SAT6</accession>
<protein>
    <submittedName>
        <fullName evidence="1">Uncharacterized protein</fullName>
    </submittedName>
</protein>
<dbReference type="AlphaFoldDB" id="A0A212SAT6"/>
<dbReference type="Proteomes" id="UP000198418">
    <property type="component" value="Unassembled WGS sequence"/>
</dbReference>
<reference evidence="2" key="1">
    <citation type="submission" date="2017-06" db="EMBL/GenBank/DDBJ databases">
        <authorList>
            <person name="Varghese N."/>
            <person name="Submissions S."/>
        </authorList>
    </citation>
    <scope>NUCLEOTIDE SEQUENCE [LARGE SCALE GENOMIC DNA]</scope>
    <source>
        <strain evidence="2">DSM 137</strain>
    </source>
</reference>
<keyword evidence="2" id="KW-1185">Reference proteome</keyword>
<dbReference type="EMBL" id="FYDG01000020">
    <property type="protein sequence ID" value="SNB82474.1"/>
    <property type="molecule type" value="Genomic_DNA"/>
</dbReference>
<sequence>MSLETVDNVISNLANYMRLYGEANIRFGSLFDIDREEAIHNLERAFEAKLEAFHTLYDVSKEHFPYFTW</sequence>
<name>A0A212SAT6_RHOAC</name>